<proteinExistence type="predicted"/>
<comment type="caution">
    <text evidence="1">The sequence shown here is derived from an EMBL/GenBank/DDBJ whole genome shotgun (WGS) entry which is preliminary data.</text>
</comment>
<sequence>MQLYRKLSYGCLASFPFSSFCSISVPSIHRWLYKVTISQITGESPSFAISCVAALRHLLIAVRARDRGGNNWQVIALCLLFEHAGKHRSVT</sequence>
<protein>
    <submittedName>
        <fullName evidence="1">Uncharacterized protein</fullName>
    </submittedName>
</protein>
<dbReference type="EMBL" id="JAWDGP010004927">
    <property type="protein sequence ID" value="KAK3761047.1"/>
    <property type="molecule type" value="Genomic_DNA"/>
</dbReference>
<organism evidence="1 2">
    <name type="scientific">Elysia crispata</name>
    <name type="common">lettuce slug</name>
    <dbReference type="NCBI Taxonomy" id="231223"/>
    <lineage>
        <taxon>Eukaryota</taxon>
        <taxon>Metazoa</taxon>
        <taxon>Spiralia</taxon>
        <taxon>Lophotrochozoa</taxon>
        <taxon>Mollusca</taxon>
        <taxon>Gastropoda</taxon>
        <taxon>Heterobranchia</taxon>
        <taxon>Euthyneura</taxon>
        <taxon>Panpulmonata</taxon>
        <taxon>Sacoglossa</taxon>
        <taxon>Placobranchoidea</taxon>
        <taxon>Plakobranchidae</taxon>
        <taxon>Elysia</taxon>
    </lineage>
</organism>
<reference evidence="1" key="1">
    <citation type="journal article" date="2023" name="G3 (Bethesda)">
        <title>A reference genome for the long-term kleptoplast-retaining sea slug Elysia crispata morphotype clarki.</title>
        <authorList>
            <person name="Eastman K.E."/>
            <person name="Pendleton A.L."/>
            <person name="Shaikh M.A."/>
            <person name="Suttiyut T."/>
            <person name="Ogas R."/>
            <person name="Tomko P."/>
            <person name="Gavelis G."/>
            <person name="Widhalm J.R."/>
            <person name="Wisecaver J.H."/>
        </authorList>
    </citation>
    <scope>NUCLEOTIDE SEQUENCE</scope>
    <source>
        <strain evidence="1">ECLA1</strain>
    </source>
</reference>
<dbReference type="AlphaFoldDB" id="A0AAE0Z1I9"/>
<accession>A0AAE0Z1I9</accession>
<evidence type="ECO:0000313" key="2">
    <source>
        <dbReference type="Proteomes" id="UP001283361"/>
    </source>
</evidence>
<evidence type="ECO:0000313" key="1">
    <source>
        <dbReference type="EMBL" id="KAK3761047.1"/>
    </source>
</evidence>
<dbReference type="Proteomes" id="UP001283361">
    <property type="component" value="Unassembled WGS sequence"/>
</dbReference>
<keyword evidence="2" id="KW-1185">Reference proteome</keyword>
<gene>
    <name evidence="1" type="ORF">RRG08_022453</name>
</gene>
<name>A0AAE0Z1I9_9GAST</name>